<evidence type="ECO:0000259" key="1">
    <source>
        <dbReference type="SMART" id="SM00421"/>
    </source>
</evidence>
<evidence type="ECO:0000313" key="2">
    <source>
        <dbReference type="EMBL" id="MFC4298700.1"/>
    </source>
</evidence>
<dbReference type="InterPro" id="IPR016032">
    <property type="entry name" value="Sig_transdc_resp-reg_C-effctor"/>
</dbReference>
<evidence type="ECO:0000313" key="3">
    <source>
        <dbReference type="Proteomes" id="UP001595756"/>
    </source>
</evidence>
<feature type="domain" description="HTH luxR-type" evidence="1">
    <location>
        <begin position="220"/>
        <end position="277"/>
    </location>
</feature>
<dbReference type="Gene3D" id="1.10.10.10">
    <property type="entry name" value="Winged helix-like DNA-binding domain superfamily/Winged helix DNA-binding domain"/>
    <property type="match status" value="1"/>
</dbReference>
<dbReference type="Proteomes" id="UP001595756">
    <property type="component" value="Unassembled WGS sequence"/>
</dbReference>
<reference evidence="3" key="1">
    <citation type="journal article" date="2019" name="Int. J. Syst. Evol. Microbiol.">
        <title>The Global Catalogue of Microorganisms (GCM) 10K type strain sequencing project: providing services to taxonomists for standard genome sequencing and annotation.</title>
        <authorList>
            <consortium name="The Broad Institute Genomics Platform"/>
            <consortium name="The Broad Institute Genome Sequencing Center for Infectious Disease"/>
            <person name="Wu L."/>
            <person name="Ma J."/>
        </authorList>
    </citation>
    <scope>NUCLEOTIDE SEQUENCE [LARGE SCALE GENOMIC DNA]</scope>
    <source>
        <strain evidence="3">CGMCC 1.19029</strain>
    </source>
</reference>
<proteinExistence type="predicted"/>
<dbReference type="EMBL" id="JBHSDY010000007">
    <property type="protein sequence ID" value="MFC4298700.1"/>
    <property type="molecule type" value="Genomic_DNA"/>
</dbReference>
<dbReference type="InterPro" id="IPR036388">
    <property type="entry name" value="WH-like_DNA-bd_sf"/>
</dbReference>
<accession>A0ABV8S0K5</accession>
<comment type="caution">
    <text evidence="2">The sequence shown here is derived from an EMBL/GenBank/DDBJ whole genome shotgun (WGS) entry which is preliminary data.</text>
</comment>
<name>A0ABV8S0K5_9BURK</name>
<dbReference type="InterPro" id="IPR000792">
    <property type="entry name" value="Tscrpt_reg_LuxR_C"/>
</dbReference>
<dbReference type="SUPFAM" id="SSF46894">
    <property type="entry name" value="C-terminal effector domain of the bipartite response regulators"/>
    <property type="match status" value="1"/>
</dbReference>
<dbReference type="SMART" id="SM00421">
    <property type="entry name" value="HTH_LUXR"/>
    <property type="match status" value="1"/>
</dbReference>
<dbReference type="RefSeq" id="WP_376813263.1">
    <property type="nucleotide sequence ID" value="NZ_JBHSDY010000007.1"/>
</dbReference>
<gene>
    <name evidence="2" type="ORF">ACFO0J_11665</name>
</gene>
<sequence>MALDTSSLTRLSVNLYDACYDAGAWPLAAQALRDCLDSMAATLVVRQGADFETVHSDCDADFSQRYWRDFSTQDPMLTGPAPAHRIYCDQTVMDRSRFQRSALFNDWLRPQDRHSILLIKIPDAQGEIAAIFALNRGGSQPCYSTDDLAACRQIEPLLTHAVRLQDRIAQLRALAETSRHAAHGSSRLDLDMDRRRRPLDQAADMLLDLPPDIRPHLQSLFDLSPKEADLAYALMRGLSLREAAQERHVGLPTVRSQLASLLRKTGTARQGQLIALLARATAA</sequence>
<organism evidence="2 3">
    <name type="scientific">Castellaniella hirudinis</name>
    <dbReference type="NCBI Taxonomy" id="1144617"/>
    <lineage>
        <taxon>Bacteria</taxon>
        <taxon>Pseudomonadati</taxon>
        <taxon>Pseudomonadota</taxon>
        <taxon>Betaproteobacteria</taxon>
        <taxon>Burkholderiales</taxon>
        <taxon>Alcaligenaceae</taxon>
        <taxon>Castellaniella</taxon>
    </lineage>
</organism>
<keyword evidence="3" id="KW-1185">Reference proteome</keyword>
<protein>
    <submittedName>
        <fullName evidence="2">Helix-turn-helix transcriptional regulator</fullName>
    </submittedName>
</protein>